<evidence type="ECO:0000313" key="2">
    <source>
        <dbReference type="EMBL" id="WUV42698.1"/>
    </source>
</evidence>
<sequence length="92" mass="10335">MTKVIVDEMKCIKQSTEAGSDDVYLLTWRGQIPLSDSVVTQTEFTVHGGYDFWDDMDTGETRRGDIAIAAYDPPVPVCPPVDREGQRSRRRG</sequence>
<dbReference type="EMBL" id="CP109441">
    <property type="protein sequence ID" value="WUV42698.1"/>
    <property type="molecule type" value="Genomic_DNA"/>
</dbReference>
<gene>
    <name evidence="2" type="ORF">OG563_25945</name>
</gene>
<reference evidence="2" key="1">
    <citation type="submission" date="2022-10" db="EMBL/GenBank/DDBJ databases">
        <title>The complete genomes of actinobacterial strains from the NBC collection.</title>
        <authorList>
            <person name="Joergensen T.S."/>
            <person name="Alvarez Arevalo M."/>
            <person name="Sterndorff E.B."/>
            <person name="Faurdal D."/>
            <person name="Vuksanovic O."/>
            <person name="Mourched A.-S."/>
            <person name="Charusanti P."/>
            <person name="Shaw S."/>
            <person name="Blin K."/>
            <person name="Weber T."/>
        </authorList>
    </citation>
    <scope>NUCLEOTIDE SEQUENCE</scope>
    <source>
        <strain evidence="2">NBC_01482</strain>
    </source>
</reference>
<name>A0ABZ1YHT7_9NOCA</name>
<proteinExistence type="predicted"/>
<organism evidence="2 3">
    <name type="scientific">Nocardia vinacea</name>
    <dbReference type="NCBI Taxonomy" id="96468"/>
    <lineage>
        <taxon>Bacteria</taxon>
        <taxon>Bacillati</taxon>
        <taxon>Actinomycetota</taxon>
        <taxon>Actinomycetes</taxon>
        <taxon>Mycobacteriales</taxon>
        <taxon>Nocardiaceae</taxon>
        <taxon>Nocardia</taxon>
    </lineage>
</organism>
<evidence type="ECO:0000313" key="3">
    <source>
        <dbReference type="Proteomes" id="UP001432062"/>
    </source>
</evidence>
<dbReference type="RefSeq" id="WP_329405309.1">
    <property type="nucleotide sequence ID" value="NZ_CP109441.1"/>
</dbReference>
<dbReference type="Proteomes" id="UP001432062">
    <property type="component" value="Chromosome"/>
</dbReference>
<feature type="region of interest" description="Disordered" evidence="1">
    <location>
        <begin position="73"/>
        <end position="92"/>
    </location>
</feature>
<evidence type="ECO:0000256" key="1">
    <source>
        <dbReference type="SAM" id="MobiDB-lite"/>
    </source>
</evidence>
<keyword evidence="3" id="KW-1185">Reference proteome</keyword>
<protein>
    <submittedName>
        <fullName evidence="2">Uncharacterized protein</fullName>
    </submittedName>
</protein>
<accession>A0ABZ1YHT7</accession>
<feature type="compositionally biased region" description="Basic and acidic residues" evidence="1">
    <location>
        <begin position="81"/>
        <end position="92"/>
    </location>
</feature>